<keyword evidence="2" id="KW-1185">Reference proteome</keyword>
<dbReference type="EMBL" id="SRKY01000002">
    <property type="protein sequence ID" value="THH37078.1"/>
    <property type="molecule type" value="Genomic_DNA"/>
</dbReference>
<proteinExistence type="predicted"/>
<evidence type="ECO:0000313" key="2">
    <source>
        <dbReference type="Proteomes" id="UP000306602"/>
    </source>
</evidence>
<protein>
    <submittedName>
        <fullName evidence="1">Uncharacterized protein</fullName>
    </submittedName>
</protein>
<reference evidence="1 2" key="1">
    <citation type="submission" date="2019-04" db="EMBL/GenBank/DDBJ databases">
        <title>Shimia ponticola sp. nov., isolated from seawater.</title>
        <authorList>
            <person name="Kim Y.-O."/>
            <person name="Yoon J.-H."/>
        </authorList>
    </citation>
    <scope>NUCLEOTIDE SEQUENCE [LARGE SCALE GENOMIC DNA]</scope>
    <source>
        <strain evidence="1 2">MYP11</strain>
    </source>
</reference>
<dbReference type="AlphaFoldDB" id="A0A4S4NG11"/>
<accession>A0A4S4NG11</accession>
<dbReference type="Proteomes" id="UP000306602">
    <property type="component" value="Unassembled WGS sequence"/>
</dbReference>
<name>A0A4S4NG11_9RHOB</name>
<organism evidence="1 2">
    <name type="scientific">Aliishimia ponticola</name>
    <dbReference type="NCBI Taxonomy" id="2499833"/>
    <lineage>
        <taxon>Bacteria</taxon>
        <taxon>Pseudomonadati</taxon>
        <taxon>Pseudomonadota</taxon>
        <taxon>Alphaproteobacteria</taxon>
        <taxon>Rhodobacterales</taxon>
        <taxon>Paracoccaceae</taxon>
        <taxon>Aliishimia</taxon>
    </lineage>
</organism>
<dbReference type="OrthoDB" id="7392270at2"/>
<dbReference type="PROSITE" id="PS51257">
    <property type="entry name" value="PROKAR_LIPOPROTEIN"/>
    <property type="match status" value="1"/>
</dbReference>
<sequence length="96" mass="10325">MRLPISLAILPLIAACAPPPPPPMDPLPLFGTGYRFKGDVCMRVGEDDSTNQYLDDAADLVACPEDTENLGVFVTDTGAQEVARRDGYVLYSVPRG</sequence>
<evidence type="ECO:0000313" key="1">
    <source>
        <dbReference type="EMBL" id="THH37078.1"/>
    </source>
</evidence>
<gene>
    <name evidence="1" type="ORF">E4Z66_09075</name>
</gene>
<comment type="caution">
    <text evidence="1">The sequence shown here is derived from an EMBL/GenBank/DDBJ whole genome shotgun (WGS) entry which is preliminary data.</text>
</comment>